<evidence type="ECO:0000313" key="4">
    <source>
        <dbReference type="Proteomes" id="UP000830375"/>
    </source>
</evidence>
<evidence type="ECO:0000256" key="1">
    <source>
        <dbReference type="SAM" id="Phobius"/>
    </source>
</evidence>
<feature type="transmembrane region" description="Helical" evidence="1">
    <location>
        <begin position="105"/>
        <end position="128"/>
    </location>
</feature>
<organism evidence="3 4">
    <name type="scientific">Labeo rohita</name>
    <name type="common">Indian major carp</name>
    <name type="synonym">Cyprinus rohita</name>
    <dbReference type="NCBI Taxonomy" id="84645"/>
    <lineage>
        <taxon>Eukaryota</taxon>
        <taxon>Metazoa</taxon>
        <taxon>Chordata</taxon>
        <taxon>Craniata</taxon>
        <taxon>Vertebrata</taxon>
        <taxon>Euteleostomi</taxon>
        <taxon>Actinopterygii</taxon>
        <taxon>Neopterygii</taxon>
        <taxon>Teleostei</taxon>
        <taxon>Ostariophysi</taxon>
        <taxon>Cypriniformes</taxon>
        <taxon>Cyprinidae</taxon>
        <taxon>Labeoninae</taxon>
        <taxon>Labeonini</taxon>
        <taxon>Labeo</taxon>
    </lineage>
</organism>
<keyword evidence="4" id="KW-1185">Reference proteome</keyword>
<evidence type="ECO:0000313" key="3">
    <source>
        <dbReference type="EMBL" id="KAI2661723.1"/>
    </source>
</evidence>
<gene>
    <name evidence="3" type="ORF">H4Q32_007378</name>
</gene>
<proteinExistence type="predicted"/>
<dbReference type="Gene3D" id="2.10.50.10">
    <property type="entry name" value="Tumor Necrosis Factor Receptor, subunit A, domain 2"/>
    <property type="match status" value="1"/>
</dbReference>
<dbReference type="Proteomes" id="UP000830375">
    <property type="component" value="Unassembled WGS sequence"/>
</dbReference>
<accession>A0ABQ8MIQ7</accession>
<feature type="signal peptide" evidence="2">
    <location>
        <begin position="1"/>
        <end position="20"/>
    </location>
</feature>
<name>A0ABQ8MIQ7_LABRO</name>
<dbReference type="EMBL" id="JACTAM010000008">
    <property type="protein sequence ID" value="KAI2661723.1"/>
    <property type="molecule type" value="Genomic_DNA"/>
</dbReference>
<evidence type="ECO:0000256" key="2">
    <source>
        <dbReference type="SAM" id="SignalP"/>
    </source>
</evidence>
<sequence length="217" mass="24255">MLFFAATFNFELCFSACACAEYEINRMLPYVCTRTSLLARIQAKCLHQLTLMNPMGWINAFLAPCLTQNVFHRNGSRIENLKHSAECHCQPLEGYAPKKDRTIPVLFVIIITLNNTIIVLISFTGTAFSDTLCGNCTVGTYSDGSFTACLPYSNCEIKGLTEIKPGTMSSDVECGKSLQININYYTVPIQESYRHCEPVSEILSCVHDYILFVCIIV</sequence>
<feature type="chain" id="PRO_5046733205" evidence="2">
    <location>
        <begin position="21"/>
        <end position="217"/>
    </location>
</feature>
<keyword evidence="3" id="KW-0675">Receptor</keyword>
<keyword evidence="1" id="KW-1133">Transmembrane helix</keyword>
<dbReference type="PANTHER" id="PTHR46838:SF1">
    <property type="entry name" value="TUMOR NECROSIS FACTOR RECEPTOR SUPERFAMILY MEMBER 14"/>
    <property type="match status" value="1"/>
</dbReference>
<dbReference type="PANTHER" id="PTHR46838">
    <property type="entry name" value="TUMOR NECROSIS FACTOR RECEPTOR SUPERFAMILY MEMBER 14"/>
    <property type="match status" value="1"/>
</dbReference>
<comment type="caution">
    <text evidence="3">The sequence shown here is derived from an EMBL/GenBank/DDBJ whole genome shotgun (WGS) entry which is preliminary data.</text>
</comment>
<keyword evidence="1" id="KW-0472">Membrane</keyword>
<protein>
    <submittedName>
        <fullName evidence="3">Tumor necrosis factor receptor superfamily member 5</fullName>
    </submittedName>
</protein>
<keyword evidence="1" id="KW-0812">Transmembrane</keyword>
<reference evidence="3 4" key="1">
    <citation type="submission" date="2022-01" db="EMBL/GenBank/DDBJ databases">
        <title>A high-quality chromosome-level genome assembly of rohu carp, Labeo rohita.</title>
        <authorList>
            <person name="Arick M.A. II"/>
            <person name="Hsu C.-Y."/>
            <person name="Magbanua Z."/>
            <person name="Pechanova O."/>
            <person name="Grover C."/>
            <person name="Miller E."/>
            <person name="Thrash A."/>
            <person name="Ezzel L."/>
            <person name="Alam S."/>
            <person name="Benzie J."/>
            <person name="Hamilton M."/>
            <person name="Karsi A."/>
            <person name="Lawrence M.L."/>
            <person name="Peterson D.G."/>
        </authorList>
    </citation>
    <scope>NUCLEOTIDE SEQUENCE [LARGE SCALE GENOMIC DNA]</scope>
    <source>
        <strain evidence="4">BAU-BD-2019</strain>
        <tissue evidence="3">Blood</tissue>
    </source>
</reference>
<keyword evidence="2" id="KW-0732">Signal</keyword>